<organism evidence="1 2">
    <name type="scientific">Devosia limi DSM 17137</name>
    <dbReference type="NCBI Taxonomy" id="1121477"/>
    <lineage>
        <taxon>Bacteria</taxon>
        <taxon>Pseudomonadati</taxon>
        <taxon>Pseudomonadota</taxon>
        <taxon>Alphaproteobacteria</taxon>
        <taxon>Hyphomicrobiales</taxon>
        <taxon>Devosiaceae</taxon>
        <taxon>Devosia</taxon>
    </lineage>
</organism>
<dbReference type="EMBL" id="FQVC01000012">
    <property type="protein sequence ID" value="SHF72506.1"/>
    <property type="molecule type" value="Genomic_DNA"/>
</dbReference>
<name>A0A1M5E009_9HYPH</name>
<gene>
    <name evidence="1" type="ORF">SAMN02745223_03403</name>
</gene>
<dbReference type="GO" id="GO:0051537">
    <property type="term" value="F:2 iron, 2 sulfur cluster binding"/>
    <property type="evidence" value="ECO:0007669"/>
    <property type="project" value="InterPro"/>
</dbReference>
<protein>
    <submittedName>
        <fullName evidence="1">Siderophore ferric iron reductase, AHA_1954 family</fullName>
    </submittedName>
</protein>
<proteinExistence type="predicted"/>
<reference evidence="1 2" key="1">
    <citation type="submission" date="2016-11" db="EMBL/GenBank/DDBJ databases">
        <authorList>
            <person name="Jaros S."/>
            <person name="Januszkiewicz K."/>
            <person name="Wedrychowicz H."/>
        </authorList>
    </citation>
    <scope>NUCLEOTIDE SEQUENCE [LARGE SCALE GENOMIC DNA]</scope>
    <source>
        <strain evidence="1 2">DSM 17137</strain>
    </source>
</reference>
<dbReference type="OrthoDB" id="7942745at2"/>
<accession>A0A1M5E009</accession>
<dbReference type="RefSeq" id="WP_143154560.1">
    <property type="nucleotide sequence ID" value="NZ_FQVC01000012.1"/>
</dbReference>
<dbReference type="InterPro" id="IPR023998">
    <property type="entry name" value="FCR-like"/>
</dbReference>
<evidence type="ECO:0000313" key="2">
    <source>
        <dbReference type="Proteomes" id="UP000184533"/>
    </source>
</evidence>
<dbReference type="AlphaFoldDB" id="A0A1M5E009"/>
<evidence type="ECO:0000313" key="1">
    <source>
        <dbReference type="EMBL" id="SHF72506.1"/>
    </source>
</evidence>
<sequence>MRTRSYILLDPEPDAALMRFIAMAAETTGFLKGAQGGPMPGWHTPGRDNAAALQRLHDALALRYPQAGKPFWAVRMWTNLVWQPAYLAATAVHYHGALPDLSAISQKVEGVHVDGYRLKPGPQLEGDVETLIDAAGAQLRVLSEAMLDEVNAFVKLKPIPAKRLLTDRMLGIMVRLARQRPDLSPAVIAGYSNRWLAAMGLTGQGELEFITLHDGRQAPIIARKGCCLDYLIEPDYYCASCPKQSDAVRLARQKADAETALAG</sequence>
<dbReference type="NCBIfam" id="TIGR03950">
    <property type="entry name" value="sidero_Fe_reduc"/>
    <property type="match status" value="1"/>
</dbReference>
<dbReference type="Proteomes" id="UP000184533">
    <property type="component" value="Unassembled WGS sequence"/>
</dbReference>